<protein>
    <recommendedName>
        <fullName evidence="9">GRF zinc finger domain containing protein</fullName>
    </recommendedName>
</protein>
<gene>
    <name evidence="7" type="ORF">SEPCBS119000_003300</name>
</gene>
<keyword evidence="8" id="KW-1185">Reference proteome</keyword>
<name>A0ABP0DML8_9PEZI</name>
<dbReference type="PANTHER" id="PTHR31212:SF4">
    <property type="entry name" value="ALPHA-KETOGLUTARATE-DEPENDENT DIOXYGENASE ALKB HOMOLOG 3"/>
    <property type="match status" value="1"/>
</dbReference>
<keyword evidence="1" id="KW-0479">Metal-binding</keyword>
<feature type="domain" description="GRF-type" evidence="6">
    <location>
        <begin position="414"/>
        <end position="459"/>
    </location>
</feature>
<dbReference type="PROSITE" id="PS51999">
    <property type="entry name" value="ZF_GRF"/>
    <property type="match status" value="1"/>
</dbReference>
<organism evidence="7 8">
    <name type="scientific">Sporothrix epigloea</name>
    <dbReference type="NCBI Taxonomy" id="1892477"/>
    <lineage>
        <taxon>Eukaryota</taxon>
        <taxon>Fungi</taxon>
        <taxon>Dikarya</taxon>
        <taxon>Ascomycota</taxon>
        <taxon>Pezizomycotina</taxon>
        <taxon>Sordariomycetes</taxon>
        <taxon>Sordariomycetidae</taxon>
        <taxon>Ophiostomatales</taxon>
        <taxon>Ophiostomataceae</taxon>
        <taxon>Sporothrix</taxon>
    </lineage>
</organism>
<dbReference type="SUPFAM" id="SSF51197">
    <property type="entry name" value="Clavaminate synthase-like"/>
    <property type="match status" value="1"/>
</dbReference>
<evidence type="ECO:0000256" key="4">
    <source>
        <dbReference type="PROSITE-ProRule" id="PRU01343"/>
    </source>
</evidence>
<evidence type="ECO:0000313" key="8">
    <source>
        <dbReference type="Proteomes" id="UP001642502"/>
    </source>
</evidence>
<keyword evidence="3" id="KW-0862">Zinc</keyword>
<dbReference type="PROSITE" id="PS51471">
    <property type="entry name" value="FE2OG_OXY"/>
    <property type="match status" value="1"/>
</dbReference>
<dbReference type="InterPro" id="IPR010666">
    <property type="entry name" value="Znf_GRF"/>
</dbReference>
<evidence type="ECO:0000259" key="5">
    <source>
        <dbReference type="PROSITE" id="PS51471"/>
    </source>
</evidence>
<reference evidence="7 8" key="1">
    <citation type="submission" date="2024-01" db="EMBL/GenBank/DDBJ databases">
        <authorList>
            <person name="Allen C."/>
            <person name="Tagirdzhanova G."/>
        </authorList>
    </citation>
    <scope>NUCLEOTIDE SEQUENCE [LARGE SCALE GENOMIC DNA]</scope>
    <source>
        <strain evidence="7 8">CBS 119000</strain>
    </source>
</reference>
<evidence type="ECO:0000256" key="1">
    <source>
        <dbReference type="ARBA" id="ARBA00022723"/>
    </source>
</evidence>
<evidence type="ECO:0000256" key="2">
    <source>
        <dbReference type="ARBA" id="ARBA00022771"/>
    </source>
</evidence>
<evidence type="ECO:0000313" key="7">
    <source>
        <dbReference type="EMBL" id="CAK7268903.1"/>
    </source>
</evidence>
<sequence length="488" mass="53983">MLASLLGDDTGAAGLDQHMLLDLLLAHDGSVGAASDAFLSQPDRQKHKKILRGLEGSGVVGQQTSLRGVFAGCSSDGSCVSGSPEKRAGLTSTLLSRRGRTLHLYDPVDVEAHTPCTLVLNFLPVEMANDLLREMLVEAKTFGEPFTFKLFDQVVSSPHTSCMYLESAAEAERAVAGRPPGGSSSGEKDPCLRVDQHHKAVEDAIVDAKKSDDKDAAPNTDEFALSKETHEGYRYNGARLPEIRTVPPCMARVKPLVEDAVNEAIQQRMATHYPAGRKLKYQDPTRWKSNAAFVNCYNGGQQSVGWHSDQLTYLGPRAIIGSMSLGVAREFRVRRVLPQASAAKDKDDDAAGQISVHLPHNSLLIMHAEMQEEWKHCVTPSSSVQPHPIAGIKRINITYRNYRAEFHPDYTPRCRCGIATVLRVVQRKQENHGRYFWMCHAGNIPDREGCTFFQWAEFDDNGVPLWNHKNNKKIKSLEVGVQKHPNDQ</sequence>
<dbReference type="EMBL" id="CAWUON010000041">
    <property type="protein sequence ID" value="CAK7268903.1"/>
    <property type="molecule type" value="Genomic_DNA"/>
</dbReference>
<dbReference type="InterPro" id="IPR032854">
    <property type="entry name" value="ALKBH3"/>
</dbReference>
<evidence type="ECO:0000259" key="6">
    <source>
        <dbReference type="PROSITE" id="PS51999"/>
    </source>
</evidence>
<accession>A0ABP0DML8</accession>
<evidence type="ECO:0008006" key="9">
    <source>
        <dbReference type="Google" id="ProtNLM"/>
    </source>
</evidence>
<keyword evidence="2 4" id="KW-0863">Zinc-finger</keyword>
<comment type="caution">
    <text evidence="7">The sequence shown here is derived from an EMBL/GenBank/DDBJ whole genome shotgun (WGS) entry which is preliminary data.</text>
</comment>
<dbReference type="Gene3D" id="2.60.120.590">
    <property type="entry name" value="Alpha-ketoglutarate-dependent dioxygenase AlkB-like"/>
    <property type="match status" value="1"/>
</dbReference>
<dbReference type="Pfam" id="PF06839">
    <property type="entry name" value="Zn_ribbon_GRF"/>
    <property type="match status" value="1"/>
</dbReference>
<dbReference type="InterPro" id="IPR005123">
    <property type="entry name" value="Oxoglu/Fe-dep_dioxygenase_dom"/>
</dbReference>
<feature type="domain" description="Fe2OG dioxygenase" evidence="5">
    <location>
        <begin position="288"/>
        <end position="403"/>
    </location>
</feature>
<dbReference type="PANTHER" id="PTHR31212">
    <property type="entry name" value="ALPHA-KETOGLUTARATE-DEPENDENT DIOXYGENASE ALKB HOMOLOG 3"/>
    <property type="match status" value="1"/>
</dbReference>
<dbReference type="Pfam" id="PF13532">
    <property type="entry name" value="2OG-FeII_Oxy_2"/>
    <property type="match status" value="1"/>
</dbReference>
<dbReference type="InterPro" id="IPR037151">
    <property type="entry name" value="AlkB-like_sf"/>
</dbReference>
<proteinExistence type="predicted"/>
<evidence type="ECO:0000256" key="3">
    <source>
        <dbReference type="ARBA" id="ARBA00022833"/>
    </source>
</evidence>
<dbReference type="Proteomes" id="UP001642502">
    <property type="component" value="Unassembled WGS sequence"/>
</dbReference>
<dbReference type="InterPro" id="IPR027450">
    <property type="entry name" value="AlkB-like"/>
</dbReference>